<feature type="domain" description="Mannitol dehydrogenase C-terminal" evidence="9">
    <location>
        <begin position="204"/>
        <end position="381"/>
    </location>
</feature>
<dbReference type="Gene3D" id="3.40.50.720">
    <property type="entry name" value="NAD(P)-binding Rossmann-like Domain"/>
    <property type="match status" value="1"/>
</dbReference>
<gene>
    <name evidence="7" type="primary">mtlD</name>
    <name evidence="10" type="ORF">PB01_02205</name>
</gene>
<evidence type="ECO:0000259" key="9">
    <source>
        <dbReference type="Pfam" id="PF08125"/>
    </source>
</evidence>
<dbReference type="InterPro" id="IPR013328">
    <property type="entry name" value="6PGD_dom2"/>
</dbReference>
<comment type="catalytic activity">
    <reaction evidence="6 7">
        <text>D-mannitol 1-phosphate + NAD(+) = beta-D-fructose 6-phosphate + NADH + H(+)</text>
        <dbReference type="Rhea" id="RHEA:19661"/>
        <dbReference type="ChEBI" id="CHEBI:15378"/>
        <dbReference type="ChEBI" id="CHEBI:57540"/>
        <dbReference type="ChEBI" id="CHEBI:57634"/>
        <dbReference type="ChEBI" id="CHEBI:57945"/>
        <dbReference type="ChEBI" id="CHEBI:61381"/>
        <dbReference type="EC" id="1.1.1.17"/>
    </reaction>
</comment>
<feature type="domain" description="Mannitol dehydrogenase N-terminal" evidence="8">
    <location>
        <begin position="1"/>
        <end position="196"/>
    </location>
</feature>
<organism evidence="10 11">
    <name type="scientific">Psychrobacillus glaciei</name>
    <dbReference type="NCBI Taxonomy" id="2283160"/>
    <lineage>
        <taxon>Bacteria</taxon>
        <taxon>Bacillati</taxon>
        <taxon>Bacillota</taxon>
        <taxon>Bacilli</taxon>
        <taxon>Bacillales</taxon>
        <taxon>Bacillaceae</taxon>
        <taxon>Psychrobacillus</taxon>
    </lineage>
</organism>
<comment type="similarity">
    <text evidence="1 7">Belongs to the mannitol dehydrogenase family.</text>
</comment>
<sequence>MNAVHFGAGNIGRGFIGCLLYESGYNTCFVDVNGEIVDLLNEKKEYTVQLANATNEVMLVKNVHAINSLRDPDLVVDAVANANLVTAAVGPNILPLIAGLLANGLKKRLMLSKEPLTIIACENMIGGSVFLKEKIYEQLNEQEKSLFDVHFSFPNAAVDRIVPNQTNDDKLAVTVEPFYEWIVDESEISGENPPINGVTFVKELQPFIERKLFTVNTGHAVVAYFGYLAGYRSMHEALADGQIKEMTESVLRETSKYLTTKYSFDEQAHYKYVQKIIARFANPFITDDTTRVGRSPMRKLKSNDRLVRPATQYAEMFEETPIYLAKGIASALHYDYLEDPEAQEIQEAIQQNGIAFAIETFTGIKADTVLFKTVYEQYKEMAKK</sequence>
<dbReference type="NCBIfam" id="NF002647">
    <property type="entry name" value="PRK02318.1-3"/>
    <property type="match status" value="1"/>
</dbReference>
<evidence type="ECO:0000256" key="3">
    <source>
        <dbReference type="ARBA" id="ARBA00016219"/>
    </source>
</evidence>
<dbReference type="GO" id="GO:0008926">
    <property type="term" value="F:mannitol-1-phosphate 5-dehydrogenase activity"/>
    <property type="evidence" value="ECO:0007669"/>
    <property type="project" value="UniProtKB-UniRule"/>
</dbReference>
<dbReference type="NCBIfam" id="NF002652">
    <property type="entry name" value="PRK02318.2-5"/>
    <property type="match status" value="1"/>
</dbReference>
<dbReference type="HAMAP" id="MF_00196">
    <property type="entry name" value="Mannitol_dehydrog"/>
    <property type="match status" value="1"/>
</dbReference>
<evidence type="ECO:0000313" key="10">
    <source>
        <dbReference type="EMBL" id="QFF97713.1"/>
    </source>
</evidence>
<dbReference type="EMBL" id="CP031223">
    <property type="protein sequence ID" value="QFF97713.1"/>
    <property type="molecule type" value="Genomic_DNA"/>
</dbReference>
<evidence type="ECO:0000259" key="8">
    <source>
        <dbReference type="Pfam" id="PF01232"/>
    </source>
</evidence>
<dbReference type="Pfam" id="PF08125">
    <property type="entry name" value="Mannitol_dh_C"/>
    <property type="match status" value="1"/>
</dbReference>
<dbReference type="Pfam" id="PF01232">
    <property type="entry name" value="Mannitol_dh"/>
    <property type="match status" value="1"/>
</dbReference>
<dbReference type="AlphaFoldDB" id="A0A5J6SJW1"/>
<dbReference type="SUPFAM" id="SSF48179">
    <property type="entry name" value="6-phosphogluconate dehydrogenase C-terminal domain-like"/>
    <property type="match status" value="1"/>
</dbReference>
<reference evidence="10 11" key="1">
    <citation type="submission" date="2018-07" db="EMBL/GenBank/DDBJ databases">
        <title>Complete genome sequence of Psychrobacillus sp. PB01, isolated from iceberg, and comparative genome analysis of Psychrobacillus strains.</title>
        <authorList>
            <person name="Lee P.C."/>
        </authorList>
    </citation>
    <scope>NUCLEOTIDE SEQUENCE [LARGE SCALE GENOMIC DNA]</scope>
    <source>
        <strain evidence="10 11">PB01</strain>
    </source>
</reference>
<dbReference type="Gene3D" id="1.10.1040.10">
    <property type="entry name" value="N-(1-d-carboxylethyl)-l-norvaline Dehydrogenase, domain 2"/>
    <property type="match status" value="1"/>
</dbReference>
<evidence type="ECO:0000256" key="7">
    <source>
        <dbReference type="HAMAP-Rule" id="MF_00196"/>
    </source>
</evidence>
<feature type="binding site" evidence="7">
    <location>
        <begin position="3"/>
        <end position="14"/>
    </location>
    <ligand>
        <name>NAD(+)</name>
        <dbReference type="ChEBI" id="CHEBI:57540"/>
    </ligand>
</feature>
<dbReference type="EC" id="1.1.1.17" evidence="2 7"/>
<dbReference type="InterPro" id="IPR008927">
    <property type="entry name" value="6-PGluconate_DH-like_C_sf"/>
</dbReference>
<keyword evidence="11" id="KW-1185">Reference proteome</keyword>
<dbReference type="InterPro" id="IPR013118">
    <property type="entry name" value="Mannitol_DH_C"/>
</dbReference>
<dbReference type="PRINTS" id="PR00084">
    <property type="entry name" value="MTLDHDRGNASE"/>
</dbReference>
<dbReference type="Proteomes" id="UP000325517">
    <property type="component" value="Chromosome"/>
</dbReference>
<evidence type="ECO:0000256" key="2">
    <source>
        <dbReference type="ARBA" id="ARBA00012939"/>
    </source>
</evidence>
<keyword evidence="5 7" id="KW-0520">NAD</keyword>
<dbReference type="GO" id="GO:0005829">
    <property type="term" value="C:cytosol"/>
    <property type="evidence" value="ECO:0007669"/>
    <property type="project" value="TreeGrafter"/>
</dbReference>
<evidence type="ECO:0000256" key="1">
    <source>
        <dbReference type="ARBA" id="ARBA00006541"/>
    </source>
</evidence>
<dbReference type="NCBIfam" id="NF002649">
    <property type="entry name" value="PRK02318.2-1"/>
    <property type="match status" value="1"/>
</dbReference>
<dbReference type="PANTHER" id="PTHR30524">
    <property type="entry name" value="MANNITOL-1-PHOSPHATE 5-DEHYDROGENASE"/>
    <property type="match status" value="1"/>
</dbReference>
<dbReference type="KEGG" id="psyo:PB01_02205"/>
<dbReference type="OrthoDB" id="271711at2"/>
<keyword evidence="4 7" id="KW-0560">Oxidoreductase</keyword>
<dbReference type="InterPro" id="IPR036291">
    <property type="entry name" value="NAD(P)-bd_dom_sf"/>
</dbReference>
<name>A0A5J6SJW1_9BACI</name>
<dbReference type="InterPro" id="IPR000669">
    <property type="entry name" value="Mannitol_DH"/>
</dbReference>
<dbReference type="InterPro" id="IPR013131">
    <property type="entry name" value="Mannitol_DH_N"/>
</dbReference>
<evidence type="ECO:0000313" key="11">
    <source>
        <dbReference type="Proteomes" id="UP000325517"/>
    </source>
</evidence>
<evidence type="ECO:0000256" key="6">
    <source>
        <dbReference type="ARBA" id="ARBA00048615"/>
    </source>
</evidence>
<dbReference type="GO" id="GO:0019592">
    <property type="term" value="P:mannitol catabolic process"/>
    <property type="evidence" value="ECO:0007669"/>
    <property type="project" value="TreeGrafter"/>
</dbReference>
<accession>A0A5J6SJW1</accession>
<protein>
    <recommendedName>
        <fullName evidence="3 7">Mannitol-1-phosphate 5-dehydrogenase</fullName>
        <ecNumber evidence="2 7">1.1.1.17</ecNumber>
    </recommendedName>
</protein>
<proteinExistence type="inferred from homology"/>
<evidence type="ECO:0000256" key="5">
    <source>
        <dbReference type="ARBA" id="ARBA00023027"/>
    </source>
</evidence>
<dbReference type="NCBIfam" id="NF002646">
    <property type="entry name" value="PRK02318.1-2"/>
    <property type="match status" value="1"/>
</dbReference>
<dbReference type="PANTHER" id="PTHR30524:SF0">
    <property type="entry name" value="ALTRONATE OXIDOREDUCTASE-RELATED"/>
    <property type="match status" value="1"/>
</dbReference>
<evidence type="ECO:0000256" key="4">
    <source>
        <dbReference type="ARBA" id="ARBA00023002"/>
    </source>
</evidence>
<dbReference type="SUPFAM" id="SSF51735">
    <property type="entry name" value="NAD(P)-binding Rossmann-fold domains"/>
    <property type="match status" value="1"/>
</dbReference>
<dbReference type="RefSeq" id="WP_151698658.1">
    <property type="nucleotide sequence ID" value="NZ_CP031223.1"/>
</dbReference>
<dbReference type="InterPro" id="IPR023028">
    <property type="entry name" value="Mannitol_1_phos_5_DH"/>
</dbReference>